<keyword evidence="1" id="KW-0472">Membrane</keyword>
<evidence type="ECO:0000256" key="1">
    <source>
        <dbReference type="SAM" id="Phobius"/>
    </source>
</evidence>
<feature type="transmembrane region" description="Helical" evidence="1">
    <location>
        <begin position="46"/>
        <end position="66"/>
    </location>
</feature>
<evidence type="ECO:0000313" key="2">
    <source>
        <dbReference type="EMBL" id="NDP48336.1"/>
    </source>
</evidence>
<organism evidence="2 3">
    <name type="scientific">Sulfuriferula multivorans</name>
    <dbReference type="NCBI Taxonomy" id="1559896"/>
    <lineage>
        <taxon>Bacteria</taxon>
        <taxon>Pseudomonadati</taxon>
        <taxon>Pseudomonadota</taxon>
        <taxon>Betaproteobacteria</taxon>
        <taxon>Nitrosomonadales</taxon>
        <taxon>Sulfuricellaceae</taxon>
        <taxon>Sulfuriferula</taxon>
    </lineage>
</organism>
<comment type="caution">
    <text evidence="2">The sequence shown here is derived from an EMBL/GenBank/DDBJ whole genome shotgun (WGS) entry which is preliminary data.</text>
</comment>
<accession>A0A7C9JXX9</accession>
<reference evidence="2 3" key="1">
    <citation type="submission" date="2019-09" db="EMBL/GenBank/DDBJ databases">
        <title>H2 Metabolism Revealed by Metagenomic Analysis in Subglacial Sediment of East Antarctica.</title>
        <authorList>
            <person name="Yang Z."/>
            <person name="Zhang Y."/>
            <person name="Lv Y."/>
            <person name="Yan W."/>
            <person name="Xiao X."/>
            <person name="Sun B."/>
            <person name="Ma H."/>
        </authorList>
    </citation>
    <scope>NUCLEOTIDE SEQUENCE [LARGE SCALE GENOMIC DNA]</scope>
    <source>
        <strain evidence="2">Bin2_2</strain>
    </source>
</reference>
<dbReference type="AlphaFoldDB" id="A0A7C9JXX9"/>
<sequence length="136" mass="15758">MSFQRPALSGPLHVVWHIILVVLGWSLFGGFWWIVLQQTSNSLSSIIWLFSGALILLPIITLFWVLHNRGIYAHKGPRRHVQVVETRYEQDWMGRAIQANFDQLKQARSITILSNSEEKCFHAQHESSPHLQRFVS</sequence>
<keyword evidence="1" id="KW-1133">Transmembrane helix</keyword>
<evidence type="ECO:0000313" key="3">
    <source>
        <dbReference type="Proteomes" id="UP000483432"/>
    </source>
</evidence>
<protein>
    <submittedName>
        <fullName evidence="2">Uncharacterized protein</fullName>
    </submittedName>
</protein>
<dbReference type="EMBL" id="JAAFGW010000105">
    <property type="protein sequence ID" value="NDP48336.1"/>
    <property type="molecule type" value="Genomic_DNA"/>
</dbReference>
<feature type="transmembrane region" description="Helical" evidence="1">
    <location>
        <begin position="12"/>
        <end position="34"/>
    </location>
</feature>
<gene>
    <name evidence="2" type="ORF">GZ085_08075</name>
</gene>
<name>A0A7C9JXX9_9PROT</name>
<proteinExistence type="predicted"/>
<dbReference type="Proteomes" id="UP000483432">
    <property type="component" value="Unassembled WGS sequence"/>
</dbReference>
<keyword evidence="1" id="KW-0812">Transmembrane</keyword>